<evidence type="ECO:0000313" key="2">
    <source>
        <dbReference type="EMBL" id="GGF85932.1"/>
    </source>
</evidence>
<keyword evidence="3" id="KW-1185">Reference proteome</keyword>
<dbReference type="GO" id="GO:0008168">
    <property type="term" value="F:methyltransferase activity"/>
    <property type="evidence" value="ECO:0007669"/>
    <property type="project" value="UniProtKB-KW"/>
</dbReference>
<dbReference type="EMBL" id="BMIW01000002">
    <property type="protein sequence ID" value="GGF85932.1"/>
    <property type="molecule type" value="Genomic_DNA"/>
</dbReference>
<dbReference type="PANTHER" id="PTHR14911">
    <property type="entry name" value="THUMP DOMAIN-CONTAINING"/>
    <property type="match status" value="1"/>
</dbReference>
<feature type="domain" description="Ribosomal RNA large subunit methyltransferase K/L-like methyltransferase" evidence="1">
    <location>
        <begin position="153"/>
        <end position="252"/>
    </location>
</feature>
<organism evidence="2 3">
    <name type="scientific">Paenibacillus aceti</name>
    <dbReference type="NCBI Taxonomy" id="1820010"/>
    <lineage>
        <taxon>Bacteria</taxon>
        <taxon>Bacillati</taxon>
        <taxon>Bacillota</taxon>
        <taxon>Bacilli</taxon>
        <taxon>Bacillales</taxon>
        <taxon>Paenibacillaceae</taxon>
        <taxon>Paenibacillus</taxon>
    </lineage>
</organism>
<dbReference type="Pfam" id="PF01170">
    <property type="entry name" value="UPF0020"/>
    <property type="match status" value="1"/>
</dbReference>
<gene>
    <name evidence="2" type="ORF">GCM10010913_04210</name>
</gene>
<evidence type="ECO:0000259" key="1">
    <source>
        <dbReference type="Pfam" id="PF01170"/>
    </source>
</evidence>
<name>A0ABQ1VP21_9BACL</name>
<dbReference type="InterPro" id="IPR000241">
    <property type="entry name" value="RlmKL-like_Mtase"/>
</dbReference>
<keyword evidence="2" id="KW-0808">Transferase</keyword>
<accession>A0ABQ1VP21</accession>
<dbReference type="Gene3D" id="3.40.50.150">
    <property type="entry name" value="Vaccinia Virus protein VP39"/>
    <property type="match status" value="1"/>
</dbReference>
<proteinExistence type="predicted"/>
<dbReference type="SUPFAM" id="SSF53335">
    <property type="entry name" value="S-adenosyl-L-methionine-dependent methyltransferases"/>
    <property type="match status" value="1"/>
</dbReference>
<dbReference type="PANTHER" id="PTHR14911:SF13">
    <property type="entry name" value="TRNA (GUANINE(6)-N2)-METHYLTRANSFERASE THUMP3"/>
    <property type="match status" value="1"/>
</dbReference>
<dbReference type="RefSeq" id="WP_240431884.1">
    <property type="nucleotide sequence ID" value="NZ_KZ987724.1"/>
</dbReference>
<dbReference type="InterPro" id="IPR029063">
    <property type="entry name" value="SAM-dependent_MTases_sf"/>
</dbReference>
<reference evidence="3" key="1">
    <citation type="journal article" date="2019" name="Int. J. Syst. Evol. Microbiol.">
        <title>The Global Catalogue of Microorganisms (GCM) 10K type strain sequencing project: providing services to taxonomists for standard genome sequencing and annotation.</title>
        <authorList>
            <consortium name="The Broad Institute Genomics Platform"/>
            <consortium name="The Broad Institute Genome Sequencing Center for Infectious Disease"/>
            <person name="Wu L."/>
            <person name="Ma J."/>
        </authorList>
    </citation>
    <scope>NUCLEOTIDE SEQUENCE [LARGE SCALE GENOMIC DNA]</scope>
    <source>
        <strain evidence="3">CGMCC 1.15420</strain>
    </source>
</reference>
<dbReference type="Proteomes" id="UP000608420">
    <property type="component" value="Unassembled WGS sequence"/>
</dbReference>
<evidence type="ECO:0000313" key="3">
    <source>
        <dbReference type="Proteomes" id="UP000608420"/>
    </source>
</evidence>
<keyword evidence="2" id="KW-0489">Methyltransferase</keyword>
<sequence length="321" mass="36340">MKQPEHSGRYIYPFACHETERDLCRMELQALFGQTVGPHTIVDTTLRIDPSRSPFFSMRMDVVVSEADWEELLEQAAALEIGDHTFKVKYIKDGDPCSYEQQRQFERLVGNVIRGQAEMRTPDLIYGLLVRDGRWTLGRCYPARSIWLEHKHKPQNYSTGLSTAVARALVNIAAPQPAGRRMIDPCCGMGNVLIEALSMGIQIVGRDINPLAIQGARTNLHYFGYDSEGLVEIGDMNEIQGHYDAAILDMPYNLCSVLPRHERIRMLESLKRFSGRSVIVSSEPLEEEIREVGLEIIDQGQVAKGSFVRNVWLCRSESRGE</sequence>
<comment type="caution">
    <text evidence="2">The sequence shown here is derived from an EMBL/GenBank/DDBJ whole genome shotgun (WGS) entry which is preliminary data.</text>
</comment>
<dbReference type="GO" id="GO:0032259">
    <property type="term" value="P:methylation"/>
    <property type="evidence" value="ECO:0007669"/>
    <property type="project" value="UniProtKB-KW"/>
</dbReference>
<protein>
    <submittedName>
        <fullName evidence="2">Methyltransferase</fullName>
    </submittedName>
</protein>
<dbReference type="CDD" id="cd02440">
    <property type="entry name" value="AdoMet_MTases"/>
    <property type="match status" value="1"/>
</dbReference>